<dbReference type="AlphaFoldDB" id="A0A8C9VGE9"/>
<feature type="signal peptide" evidence="11">
    <location>
        <begin position="1"/>
        <end position="25"/>
    </location>
</feature>
<dbReference type="SMART" id="SM00408">
    <property type="entry name" value="IGc2"/>
    <property type="match status" value="4"/>
</dbReference>
<dbReference type="GeneTree" id="ENSGT00940000159637"/>
<accession>A0A8C9VGE9</accession>
<evidence type="ECO:0000256" key="11">
    <source>
        <dbReference type="SAM" id="SignalP"/>
    </source>
</evidence>
<dbReference type="FunFam" id="2.60.40.10:FF:000299">
    <property type="entry name" value="protogenin isoform X2"/>
    <property type="match status" value="1"/>
</dbReference>
<feature type="domain" description="Fibronectin type-III" evidence="13">
    <location>
        <begin position="732"/>
        <end position="825"/>
    </location>
</feature>
<evidence type="ECO:0000256" key="8">
    <source>
        <dbReference type="ARBA" id="ARBA00023180"/>
    </source>
</evidence>
<dbReference type="CDD" id="cd00063">
    <property type="entry name" value="FN3"/>
    <property type="match status" value="5"/>
</dbReference>
<feature type="domain" description="Ig-like" evidence="12">
    <location>
        <begin position="230"/>
        <end position="315"/>
    </location>
</feature>
<dbReference type="Proteomes" id="UP000694397">
    <property type="component" value="Chromosome 11"/>
</dbReference>
<dbReference type="FunFam" id="2.60.40.10:FF:000273">
    <property type="entry name" value="contactin-3 isoform X1"/>
    <property type="match status" value="1"/>
</dbReference>
<reference evidence="14" key="2">
    <citation type="submission" date="2025-08" db="UniProtKB">
        <authorList>
            <consortium name="Ensembl"/>
        </authorList>
    </citation>
    <scope>IDENTIFICATION</scope>
</reference>
<feature type="domain" description="Ig-like" evidence="12">
    <location>
        <begin position="326"/>
        <end position="412"/>
    </location>
</feature>
<dbReference type="InterPro" id="IPR003598">
    <property type="entry name" value="Ig_sub2"/>
</dbReference>
<evidence type="ECO:0000256" key="2">
    <source>
        <dbReference type="ARBA" id="ARBA00009588"/>
    </source>
</evidence>
<dbReference type="SUPFAM" id="SSF48726">
    <property type="entry name" value="Immunoglobulin"/>
    <property type="match status" value="4"/>
</dbReference>
<feature type="domain" description="Fibronectin type-III" evidence="13">
    <location>
        <begin position="830"/>
        <end position="917"/>
    </location>
</feature>
<keyword evidence="15" id="KW-1185">Reference proteome</keyword>
<dbReference type="Pfam" id="PF07679">
    <property type="entry name" value="I-set"/>
    <property type="match status" value="2"/>
</dbReference>
<reference evidence="14" key="3">
    <citation type="submission" date="2025-09" db="UniProtKB">
        <authorList>
            <consortium name="Ensembl"/>
        </authorList>
    </citation>
    <scope>IDENTIFICATION</scope>
</reference>
<evidence type="ECO:0000256" key="3">
    <source>
        <dbReference type="ARBA" id="ARBA00022475"/>
    </source>
</evidence>
<comment type="subcellular location">
    <subcellularLocation>
        <location evidence="1">Cell membrane</location>
    </subcellularLocation>
</comment>
<proteinExistence type="inferred from homology"/>
<dbReference type="FunFam" id="2.60.40.10:FF:000551">
    <property type="entry name" value="Protogenin A"/>
    <property type="match status" value="1"/>
</dbReference>
<dbReference type="InterPro" id="IPR003961">
    <property type="entry name" value="FN3_dom"/>
</dbReference>
<keyword evidence="7" id="KW-1015">Disulfide bond</keyword>
<dbReference type="GO" id="GO:0098609">
    <property type="term" value="P:cell-cell adhesion"/>
    <property type="evidence" value="ECO:0007669"/>
    <property type="project" value="TreeGrafter"/>
</dbReference>
<dbReference type="SMART" id="SM00409">
    <property type="entry name" value="IG"/>
    <property type="match status" value="4"/>
</dbReference>
<feature type="domain" description="Fibronectin type-III" evidence="13">
    <location>
        <begin position="519"/>
        <end position="613"/>
    </location>
</feature>
<keyword evidence="6" id="KW-0472">Membrane</keyword>
<evidence type="ECO:0000259" key="13">
    <source>
        <dbReference type="PROSITE" id="PS50853"/>
    </source>
</evidence>
<dbReference type="InterPro" id="IPR007110">
    <property type="entry name" value="Ig-like_dom"/>
</dbReference>
<keyword evidence="4 11" id="KW-0732">Signal</keyword>
<dbReference type="SUPFAM" id="SSF49265">
    <property type="entry name" value="Fibronectin type III"/>
    <property type="match status" value="3"/>
</dbReference>
<name>A0A8C9VGE9_SCLFO</name>
<feature type="domain" description="Fibronectin type-III" evidence="13">
    <location>
        <begin position="622"/>
        <end position="720"/>
    </location>
</feature>
<feature type="domain" description="Ig-like" evidence="12">
    <location>
        <begin position="33"/>
        <end position="132"/>
    </location>
</feature>
<keyword evidence="9" id="KW-0393">Immunoglobulin domain</keyword>
<dbReference type="Gene3D" id="2.60.40.10">
    <property type="entry name" value="Immunoglobulins"/>
    <property type="match status" value="9"/>
</dbReference>
<feature type="domain" description="Ig-like" evidence="12">
    <location>
        <begin position="139"/>
        <end position="225"/>
    </location>
</feature>
<dbReference type="Ensembl" id="ENSSFOT00015040816.1">
    <property type="protein sequence ID" value="ENSSFOP00015050598.1"/>
    <property type="gene ID" value="ENSSFOG00015029172.1"/>
</dbReference>
<feature type="chain" id="PRO_5034195409" evidence="11">
    <location>
        <begin position="26"/>
        <end position="1045"/>
    </location>
</feature>
<dbReference type="Pfam" id="PF00041">
    <property type="entry name" value="fn3"/>
    <property type="match status" value="5"/>
</dbReference>
<dbReference type="PANTHER" id="PTHR44170">
    <property type="entry name" value="PROTEIN SIDEKICK"/>
    <property type="match status" value="1"/>
</dbReference>
<evidence type="ECO:0000256" key="10">
    <source>
        <dbReference type="SAM" id="MobiDB-lite"/>
    </source>
</evidence>
<dbReference type="PROSITE" id="PS50853">
    <property type="entry name" value="FN3"/>
    <property type="match status" value="5"/>
</dbReference>
<keyword evidence="5" id="KW-0677">Repeat</keyword>
<evidence type="ECO:0000256" key="5">
    <source>
        <dbReference type="ARBA" id="ARBA00022737"/>
    </source>
</evidence>
<sequence>MLQNAHLFFFFFFFFFSLLLSLSLSHTPHAEKPVSVELSCGAGPVHVVLEPGQPLLLDCHLGATDTPLNITWLQNGISVVDGEATQTLPNGSLAVLAPSREGREGKVPPAVEGGYSCISVSPLGALASRSLTLHLASLSRFLLHPEPQVVPMGGAARFECQVDGLPTPSIAWEKDQVPVPAQPRFISLPSGVLQILRVQEEDAGSYRCVATNAARKRFSQEATLTVAAGPPAAAGDVVIEAPPRNTTVVSGRPTVMECMAQGHPKPLVSWSRQDGKPIATDAVVLETNLLIPDTRSHHAGVYVCRANKPRTRDFVVAVAELRVLSPPVILQPPETVSLSRGNTARFVCNSSGEPAPTLHWLRNGEPVRPNGRVKTQSPGVLLINQLGAADAGYYQCIATNSLGTACATARLSVIVREGLPSPPRLLSALPHSSSSVLLSWERPEHNSEHIIGFSVHYQQAGSGIVEYQFAVHNDTTEYLVKELLPHTAYTFYVVAYSPMGASRPSQSITVAMPEDVPIAPPQLSLLSTSPTDIHVMWLPLSPEHSRGAITRYRIDYSTLDEDHVSSVEVGGNDTQVTLRGLLPNRAYRLRMAAGTSAGFGTPSEWTLHHTPDHLNQTSVLYAPTELKVRAKMYSLHVTWQPPPNHTQVSGYKLQYRELEPENVEERVGTQPIKLRKRNRHYEITGLASDRMYEVKVWAYNKQTDGYAAVWKGRTERMPSTGAPAQRFLPPLPPSSLQASANSSTSIWLRWEKPRFSTVQIISYTVRCSPAGLRNASLVSYYTSSAQEILLGALKPFTRYALAVQSNGLEVDGPFSNTVEESTLSDRPSTPPTDLQLSALDPNSVLVSWRPPLEPNGIIVEYRILYSGNSSQPDHQWNSATEVQGLMSATRYFFKMGACTLVGPGPLSPVKDIQTPPERYGECACVSAPSYTLLRAAGNQLGPVACVCRKTAFNSAGNPRVYPADVGTWHRTDRMATRQTIWMFLNVLEGRKGGWATPSVSPASCGCQRRDAHSRLPINISPTGSVKCFRQSSPNGSKGGVAWKIR</sequence>
<dbReference type="InterPro" id="IPR036179">
    <property type="entry name" value="Ig-like_dom_sf"/>
</dbReference>
<evidence type="ECO:0000259" key="12">
    <source>
        <dbReference type="PROSITE" id="PS50835"/>
    </source>
</evidence>
<dbReference type="PROSITE" id="PS50835">
    <property type="entry name" value="IG_LIKE"/>
    <property type="match status" value="4"/>
</dbReference>
<dbReference type="InterPro" id="IPR036116">
    <property type="entry name" value="FN3_sf"/>
</dbReference>
<keyword evidence="3" id="KW-1003">Cell membrane</keyword>
<protein>
    <submittedName>
        <fullName evidence="14">Immunoglobulin superfamily DCC subclass member 4</fullName>
    </submittedName>
</protein>
<gene>
    <name evidence="14" type="primary">IGDCC4</name>
    <name evidence="14" type="synonym">LOC108940832</name>
</gene>
<evidence type="ECO:0000256" key="6">
    <source>
        <dbReference type="ARBA" id="ARBA00023136"/>
    </source>
</evidence>
<dbReference type="PANTHER" id="PTHR44170:SF5">
    <property type="entry name" value="IMMUNOGLOBULIN SUPERFAMILY DCC SUBCLASS MEMBER 4"/>
    <property type="match status" value="1"/>
</dbReference>
<organism evidence="14 15">
    <name type="scientific">Scleropages formosus</name>
    <name type="common">Asian bonytongue</name>
    <name type="synonym">Osteoglossum formosum</name>
    <dbReference type="NCBI Taxonomy" id="113540"/>
    <lineage>
        <taxon>Eukaryota</taxon>
        <taxon>Metazoa</taxon>
        <taxon>Chordata</taxon>
        <taxon>Craniata</taxon>
        <taxon>Vertebrata</taxon>
        <taxon>Euteleostomi</taxon>
        <taxon>Actinopterygii</taxon>
        <taxon>Neopterygii</taxon>
        <taxon>Teleostei</taxon>
        <taxon>Osteoglossocephala</taxon>
        <taxon>Osteoglossomorpha</taxon>
        <taxon>Osteoglossiformes</taxon>
        <taxon>Osteoglossidae</taxon>
        <taxon>Scleropages</taxon>
    </lineage>
</organism>
<evidence type="ECO:0000313" key="15">
    <source>
        <dbReference type="Proteomes" id="UP000694397"/>
    </source>
</evidence>
<dbReference type="InterPro" id="IPR013783">
    <property type="entry name" value="Ig-like_fold"/>
</dbReference>
<feature type="region of interest" description="Disordered" evidence="10">
    <location>
        <begin position="813"/>
        <end position="834"/>
    </location>
</feature>
<reference evidence="14 15" key="1">
    <citation type="submission" date="2019-04" db="EMBL/GenBank/DDBJ databases">
        <authorList>
            <consortium name="Wellcome Sanger Institute Data Sharing"/>
        </authorList>
    </citation>
    <scope>NUCLEOTIDE SEQUENCE [LARGE SCALE GENOMIC DNA]</scope>
</reference>
<comment type="similarity">
    <text evidence="2">Belongs to the immunoglobulin superfamily. DCC family.</text>
</comment>
<dbReference type="Pfam" id="PF13927">
    <property type="entry name" value="Ig_3"/>
    <property type="match status" value="1"/>
</dbReference>
<feature type="compositionally biased region" description="Polar residues" evidence="10">
    <location>
        <begin position="814"/>
        <end position="834"/>
    </location>
</feature>
<dbReference type="GO" id="GO:0005886">
    <property type="term" value="C:plasma membrane"/>
    <property type="evidence" value="ECO:0007669"/>
    <property type="project" value="UniProtKB-SubCell"/>
</dbReference>
<evidence type="ECO:0000256" key="1">
    <source>
        <dbReference type="ARBA" id="ARBA00004236"/>
    </source>
</evidence>
<evidence type="ECO:0000256" key="4">
    <source>
        <dbReference type="ARBA" id="ARBA00022729"/>
    </source>
</evidence>
<dbReference type="InterPro" id="IPR013098">
    <property type="entry name" value="Ig_I-set"/>
</dbReference>
<keyword evidence="8" id="KW-0325">Glycoprotein</keyword>
<evidence type="ECO:0000256" key="9">
    <source>
        <dbReference type="ARBA" id="ARBA00023319"/>
    </source>
</evidence>
<dbReference type="InterPro" id="IPR003599">
    <property type="entry name" value="Ig_sub"/>
</dbReference>
<feature type="domain" description="Fibronectin type-III" evidence="13">
    <location>
        <begin position="422"/>
        <end position="515"/>
    </location>
</feature>
<dbReference type="SMART" id="SM00060">
    <property type="entry name" value="FN3"/>
    <property type="match status" value="5"/>
</dbReference>
<evidence type="ECO:0000313" key="14">
    <source>
        <dbReference type="Ensembl" id="ENSSFOP00015050598.1"/>
    </source>
</evidence>
<evidence type="ECO:0000256" key="7">
    <source>
        <dbReference type="ARBA" id="ARBA00023157"/>
    </source>
</evidence>